<accession>A0A2U1DFN9</accession>
<sequence length="62" mass="6827">MKKVGNGFDQEFRNTLNDNFDELSATKNINGKQFNTLGDRLNAIELALQSSGLPIDGDPDTQ</sequence>
<evidence type="ECO:0000313" key="1">
    <source>
        <dbReference type="EMBL" id="PVY86503.1"/>
    </source>
</evidence>
<dbReference type="AlphaFoldDB" id="A0A2U1DFN9"/>
<protein>
    <submittedName>
        <fullName evidence="1">Uncharacterized protein</fullName>
    </submittedName>
</protein>
<name>A0A2U1DFN9_9LACO</name>
<dbReference type="EMBL" id="QEKT01000001">
    <property type="protein sequence ID" value="PVY86503.1"/>
    <property type="molecule type" value="Genomic_DNA"/>
</dbReference>
<dbReference type="RefSeq" id="WP_089940041.1">
    <property type="nucleotide sequence ID" value="NZ_CAKOEX010000026.1"/>
</dbReference>
<evidence type="ECO:0000313" key="2">
    <source>
        <dbReference type="Proteomes" id="UP000245433"/>
    </source>
</evidence>
<comment type="caution">
    <text evidence="1">The sequence shown here is derived from an EMBL/GenBank/DDBJ whole genome shotgun (WGS) entry which is preliminary data.</text>
</comment>
<reference evidence="1 2" key="1">
    <citation type="submission" date="2018-04" db="EMBL/GenBank/DDBJ databases">
        <title>Genomic Encyclopedia of Type Strains, Phase IV (KMG-IV): sequencing the most valuable type-strain genomes for metagenomic binning, comparative biology and taxonomic classification.</title>
        <authorList>
            <person name="Goeker M."/>
        </authorList>
    </citation>
    <scope>NUCLEOTIDE SEQUENCE [LARGE SCALE GENOMIC DNA]</scope>
    <source>
        <strain evidence="1 2">DSM 28795</strain>
    </source>
</reference>
<keyword evidence="2" id="KW-1185">Reference proteome</keyword>
<proteinExistence type="predicted"/>
<gene>
    <name evidence="1" type="ORF">C7384_101423</name>
</gene>
<organism evidence="1 2">
    <name type="scientific">Convivina intestini</name>
    <dbReference type="NCBI Taxonomy" id="1505726"/>
    <lineage>
        <taxon>Bacteria</taxon>
        <taxon>Bacillati</taxon>
        <taxon>Bacillota</taxon>
        <taxon>Bacilli</taxon>
        <taxon>Lactobacillales</taxon>
        <taxon>Lactobacillaceae</taxon>
        <taxon>Convivina</taxon>
    </lineage>
</organism>
<dbReference type="Proteomes" id="UP000245433">
    <property type="component" value="Unassembled WGS sequence"/>
</dbReference>